<sequence length="150" mass="16639">MAGTNIIKKHYNYLIELSMKLKTKFILTYVAGIVTGCIVFFVISCIIVANNSSKDDVVMFDKPRNTVPGKNFKVFQVFSDGSALSSGDDSSGNNLGLDVLFLGDESTSYYDDQKIEIPKGKVARQIGNYRYTTNMGVEKTVPIVEIMDEQ</sequence>
<keyword evidence="1" id="KW-1133">Transmembrane helix</keyword>
<organism evidence="2 3">
    <name type="scientific">Segatella copri</name>
    <dbReference type="NCBI Taxonomy" id="165179"/>
    <lineage>
        <taxon>Bacteria</taxon>
        <taxon>Pseudomonadati</taxon>
        <taxon>Bacteroidota</taxon>
        <taxon>Bacteroidia</taxon>
        <taxon>Bacteroidales</taxon>
        <taxon>Prevotellaceae</taxon>
        <taxon>Segatella</taxon>
    </lineage>
</organism>
<protein>
    <submittedName>
        <fullName evidence="2">Uncharacterized protein</fullName>
    </submittedName>
</protein>
<name>A0AA91A4U2_9BACT</name>
<dbReference type="EMBL" id="VZBP01000059">
    <property type="protein sequence ID" value="MQO09096.1"/>
    <property type="molecule type" value="Genomic_DNA"/>
</dbReference>
<comment type="caution">
    <text evidence="2">The sequence shown here is derived from an EMBL/GenBank/DDBJ whole genome shotgun (WGS) entry which is preliminary data.</text>
</comment>
<reference evidence="3" key="1">
    <citation type="submission" date="2019-09" db="EMBL/GenBank/DDBJ databases">
        <title>Distinct polysaccharide growth profiles of human intestinal Prevotella copri isolates.</title>
        <authorList>
            <person name="Fehlner-Peach H."/>
            <person name="Magnabosco C."/>
            <person name="Raghavan V."/>
            <person name="Scher J.U."/>
            <person name="Tett A."/>
            <person name="Cox L.M."/>
            <person name="Gottsegen C."/>
            <person name="Watters A."/>
            <person name="Wiltshire- Gordon J.D."/>
            <person name="Segata N."/>
            <person name="Bonneau R."/>
            <person name="Littman D.R."/>
        </authorList>
    </citation>
    <scope>NUCLEOTIDE SEQUENCE [LARGE SCALE GENOMIC DNA]</scope>
    <source>
        <strain evidence="3">iA624</strain>
    </source>
</reference>
<proteinExistence type="predicted"/>
<keyword evidence="1" id="KW-0812">Transmembrane</keyword>
<evidence type="ECO:0000313" key="3">
    <source>
        <dbReference type="Proteomes" id="UP000405805"/>
    </source>
</evidence>
<feature type="transmembrane region" description="Helical" evidence="1">
    <location>
        <begin position="26"/>
        <end position="49"/>
    </location>
</feature>
<evidence type="ECO:0000256" key="1">
    <source>
        <dbReference type="SAM" id="Phobius"/>
    </source>
</evidence>
<dbReference type="AlphaFoldDB" id="A0AA91A4U2"/>
<gene>
    <name evidence="2" type="ORF">F7D57_05025</name>
</gene>
<accession>A0AA91A4U2</accession>
<evidence type="ECO:0000313" key="2">
    <source>
        <dbReference type="EMBL" id="MQO09096.1"/>
    </source>
</evidence>
<keyword evidence="1" id="KW-0472">Membrane</keyword>
<dbReference type="Proteomes" id="UP000405805">
    <property type="component" value="Unassembled WGS sequence"/>
</dbReference>